<evidence type="ECO:0000256" key="9">
    <source>
        <dbReference type="ARBA" id="ARBA00023180"/>
    </source>
</evidence>
<keyword evidence="11" id="KW-1185">Reference proteome</keyword>
<keyword evidence="6" id="KW-0735">Signal-anchor</keyword>
<evidence type="ECO:0000313" key="12">
    <source>
        <dbReference type="WBParaSite" id="jg24714"/>
    </source>
</evidence>
<evidence type="ECO:0000256" key="4">
    <source>
        <dbReference type="ARBA" id="ARBA00022679"/>
    </source>
</evidence>
<dbReference type="GO" id="GO:0016020">
    <property type="term" value="C:membrane"/>
    <property type="evidence" value="ECO:0007669"/>
    <property type="project" value="UniProtKB-SubCell"/>
</dbReference>
<evidence type="ECO:0000256" key="7">
    <source>
        <dbReference type="ARBA" id="ARBA00022989"/>
    </source>
</evidence>
<evidence type="ECO:0000256" key="5">
    <source>
        <dbReference type="ARBA" id="ARBA00022692"/>
    </source>
</evidence>
<keyword evidence="7" id="KW-1133">Transmembrane helix</keyword>
<dbReference type="Pfam" id="PF02485">
    <property type="entry name" value="Branch"/>
    <property type="match status" value="1"/>
</dbReference>
<sequence>MTCLRYLSQLNHQWKYVQYLSGVDVPLKTNLEMVRIFKRLNGTINAEVTEFPRERFKSAKNKKFPMPLWKSSLSSLLPRATVDAMVQSEKVRDLLSFLQNTYCPDETLWTTIGGNPAELPIPNSFNATAIYAKLLNERSKLKDNQNSSVSKVKKIWASTKNYQCFGKIVSGSCVFGIGDLENMLTRPELIAHKFYFTLEPAAYFCLYYAVRSRAYDYESQTRFQGTVYEQLPQVRMAAGAKLDDVKFHFSIN</sequence>
<comment type="subcellular location">
    <subcellularLocation>
        <location evidence="1">Membrane</location>
        <topology evidence="1">Single-pass type II membrane protein</topology>
    </subcellularLocation>
</comment>
<evidence type="ECO:0000256" key="8">
    <source>
        <dbReference type="ARBA" id="ARBA00023136"/>
    </source>
</evidence>
<dbReference type="AlphaFoldDB" id="A0A915DY69"/>
<dbReference type="GO" id="GO:0008375">
    <property type="term" value="F:acetylglucosaminyltransferase activity"/>
    <property type="evidence" value="ECO:0007669"/>
    <property type="project" value="TreeGrafter"/>
</dbReference>
<evidence type="ECO:0000256" key="1">
    <source>
        <dbReference type="ARBA" id="ARBA00004606"/>
    </source>
</evidence>
<keyword evidence="5" id="KW-0812">Transmembrane</keyword>
<comment type="similarity">
    <text evidence="10">Belongs to the glycosyltransferase 14 family.</text>
</comment>
<evidence type="ECO:0000256" key="6">
    <source>
        <dbReference type="ARBA" id="ARBA00022968"/>
    </source>
</evidence>
<dbReference type="PANTHER" id="PTHR19297:SF185">
    <property type="entry name" value="BETA-1,3-GALACTOSYL-O-GLYCOSYL-GLYCOPROTEIN BETA-1,6-N-ACETYLGLUCOSAMINYLTRANSFERASE 3"/>
    <property type="match status" value="1"/>
</dbReference>
<organism evidence="11 12">
    <name type="scientific">Ditylenchus dipsaci</name>
    <dbReference type="NCBI Taxonomy" id="166011"/>
    <lineage>
        <taxon>Eukaryota</taxon>
        <taxon>Metazoa</taxon>
        <taxon>Ecdysozoa</taxon>
        <taxon>Nematoda</taxon>
        <taxon>Chromadorea</taxon>
        <taxon>Rhabditida</taxon>
        <taxon>Tylenchina</taxon>
        <taxon>Tylenchomorpha</taxon>
        <taxon>Sphaerularioidea</taxon>
        <taxon>Anguinidae</taxon>
        <taxon>Anguininae</taxon>
        <taxon>Ditylenchus</taxon>
    </lineage>
</organism>
<comment type="pathway">
    <text evidence="2">Protein modification; protein glycosylation.</text>
</comment>
<dbReference type="WBParaSite" id="jg24714">
    <property type="protein sequence ID" value="jg24714"/>
    <property type="gene ID" value="jg24714"/>
</dbReference>
<keyword evidence="4" id="KW-0808">Transferase</keyword>
<name>A0A915DY69_9BILA</name>
<evidence type="ECO:0000313" key="11">
    <source>
        <dbReference type="Proteomes" id="UP000887574"/>
    </source>
</evidence>
<protein>
    <submittedName>
        <fullName evidence="12">Uncharacterized protein</fullName>
    </submittedName>
</protein>
<evidence type="ECO:0000256" key="3">
    <source>
        <dbReference type="ARBA" id="ARBA00022676"/>
    </source>
</evidence>
<keyword evidence="3" id="KW-0328">Glycosyltransferase</keyword>
<proteinExistence type="inferred from homology"/>
<evidence type="ECO:0000256" key="2">
    <source>
        <dbReference type="ARBA" id="ARBA00004922"/>
    </source>
</evidence>
<dbReference type="PANTHER" id="PTHR19297">
    <property type="entry name" value="GLYCOSYLTRANSFERASE 14 FAMILY MEMBER"/>
    <property type="match status" value="1"/>
</dbReference>
<dbReference type="InterPro" id="IPR003406">
    <property type="entry name" value="Glyco_trans_14"/>
</dbReference>
<dbReference type="Proteomes" id="UP000887574">
    <property type="component" value="Unplaced"/>
</dbReference>
<keyword evidence="9" id="KW-0325">Glycoprotein</keyword>
<evidence type="ECO:0000256" key="10">
    <source>
        <dbReference type="ARBA" id="ARBA00038150"/>
    </source>
</evidence>
<keyword evidence="8" id="KW-0472">Membrane</keyword>
<accession>A0A915DY69</accession>
<reference evidence="12" key="1">
    <citation type="submission" date="2022-11" db="UniProtKB">
        <authorList>
            <consortium name="WormBaseParasite"/>
        </authorList>
    </citation>
    <scope>IDENTIFICATION</scope>
</reference>